<evidence type="ECO:0000256" key="4">
    <source>
        <dbReference type="ARBA" id="ARBA00022553"/>
    </source>
</evidence>
<comment type="subcellular location">
    <subcellularLocation>
        <location evidence="2">Membrane</location>
    </subcellularLocation>
</comment>
<dbReference type="PANTHER" id="PTHR45339:SF3">
    <property type="entry name" value="HISTIDINE KINASE"/>
    <property type="match status" value="1"/>
</dbReference>
<dbReference type="SMART" id="SM00304">
    <property type="entry name" value="HAMP"/>
    <property type="match status" value="1"/>
</dbReference>
<proteinExistence type="predicted"/>
<dbReference type="GO" id="GO:0005886">
    <property type="term" value="C:plasma membrane"/>
    <property type="evidence" value="ECO:0007669"/>
    <property type="project" value="UniProtKB-SubCell"/>
</dbReference>
<evidence type="ECO:0000313" key="17">
    <source>
        <dbReference type="Proteomes" id="UP000198324"/>
    </source>
</evidence>
<dbReference type="SMART" id="SM00073">
    <property type="entry name" value="HPT"/>
    <property type="match status" value="1"/>
</dbReference>
<keyword evidence="9" id="KW-0812">Transmembrane</keyword>
<dbReference type="SUPFAM" id="SSF47384">
    <property type="entry name" value="Homodimeric domain of signal transducing histidine kinase"/>
    <property type="match status" value="1"/>
</dbReference>
<dbReference type="InterPro" id="IPR001789">
    <property type="entry name" value="Sig_transdc_resp-reg_receiver"/>
</dbReference>
<keyword evidence="17" id="KW-1185">Reference proteome</keyword>
<dbReference type="EMBL" id="FZOC01000006">
    <property type="protein sequence ID" value="SNS10973.1"/>
    <property type="molecule type" value="Genomic_DNA"/>
</dbReference>
<dbReference type="InterPro" id="IPR003594">
    <property type="entry name" value="HATPase_dom"/>
</dbReference>
<dbReference type="EC" id="2.7.13.3" evidence="3"/>
<dbReference type="CDD" id="cd17546">
    <property type="entry name" value="REC_hyHK_CKI1_RcsC-like"/>
    <property type="match status" value="1"/>
</dbReference>
<dbReference type="InterPro" id="IPR005467">
    <property type="entry name" value="His_kinase_dom"/>
</dbReference>
<name>A0A239BUX5_9BACT</name>
<evidence type="ECO:0000256" key="6">
    <source>
        <dbReference type="ARBA" id="ARBA00022777"/>
    </source>
</evidence>
<dbReference type="Gene3D" id="3.30.565.10">
    <property type="entry name" value="Histidine kinase-like ATPase, C-terminal domain"/>
    <property type="match status" value="1"/>
</dbReference>
<dbReference type="CDD" id="cd12915">
    <property type="entry name" value="PDC2_DGC_like"/>
    <property type="match status" value="1"/>
</dbReference>
<evidence type="ECO:0000313" key="16">
    <source>
        <dbReference type="EMBL" id="SNS10973.1"/>
    </source>
</evidence>
<keyword evidence="4 8" id="KW-0597">Phosphoprotein</keyword>
<dbReference type="SMART" id="SM00091">
    <property type="entry name" value="PAS"/>
    <property type="match status" value="3"/>
</dbReference>
<dbReference type="Gene3D" id="3.40.50.2300">
    <property type="match status" value="1"/>
</dbReference>
<dbReference type="Pfam" id="PF00512">
    <property type="entry name" value="HisKA"/>
    <property type="match status" value="1"/>
</dbReference>
<dbReference type="CDD" id="cd06225">
    <property type="entry name" value="HAMP"/>
    <property type="match status" value="1"/>
</dbReference>
<evidence type="ECO:0000259" key="11">
    <source>
        <dbReference type="PROSITE" id="PS50110"/>
    </source>
</evidence>
<dbReference type="Pfam" id="PF08448">
    <property type="entry name" value="PAS_4"/>
    <property type="match status" value="1"/>
</dbReference>
<dbReference type="PROSITE" id="PS50112">
    <property type="entry name" value="PAS"/>
    <property type="match status" value="2"/>
</dbReference>
<dbReference type="Pfam" id="PF02518">
    <property type="entry name" value="HATPase_c"/>
    <property type="match status" value="1"/>
</dbReference>
<dbReference type="NCBIfam" id="TIGR00229">
    <property type="entry name" value="sensory_box"/>
    <property type="match status" value="2"/>
</dbReference>
<dbReference type="Pfam" id="PF00672">
    <property type="entry name" value="HAMP"/>
    <property type="match status" value="1"/>
</dbReference>
<evidence type="ECO:0000259" key="15">
    <source>
        <dbReference type="PROSITE" id="PS50894"/>
    </source>
</evidence>
<dbReference type="InterPro" id="IPR013767">
    <property type="entry name" value="PAS_fold"/>
</dbReference>
<evidence type="ECO:0000259" key="14">
    <source>
        <dbReference type="PROSITE" id="PS50885"/>
    </source>
</evidence>
<dbReference type="Pfam" id="PF01627">
    <property type="entry name" value="Hpt"/>
    <property type="match status" value="1"/>
</dbReference>
<dbReference type="InterPro" id="IPR000700">
    <property type="entry name" value="PAS-assoc_C"/>
</dbReference>
<dbReference type="InterPro" id="IPR001610">
    <property type="entry name" value="PAC"/>
</dbReference>
<evidence type="ECO:0000256" key="3">
    <source>
        <dbReference type="ARBA" id="ARBA00012438"/>
    </source>
</evidence>
<protein>
    <recommendedName>
        <fullName evidence="3">histidine kinase</fullName>
        <ecNumber evidence="3">2.7.13.3</ecNumber>
    </recommendedName>
</protein>
<dbReference type="CDD" id="cd00088">
    <property type="entry name" value="HPT"/>
    <property type="match status" value="1"/>
</dbReference>
<dbReference type="PANTHER" id="PTHR45339">
    <property type="entry name" value="HYBRID SIGNAL TRANSDUCTION HISTIDINE KINASE J"/>
    <property type="match status" value="1"/>
</dbReference>
<dbReference type="SUPFAM" id="SSF52172">
    <property type="entry name" value="CheY-like"/>
    <property type="match status" value="1"/>
</dbReference>
<keyword evidence="9" id="KW-0472">Membrane</keyword>
<dbReference type="InterPro" id="IPR011006">
    <property type="entry name" value="CheY-like_superfamily"/>
</dbReference>
<organism evidence="16 17">
    <name type="scientific">Humidesulfovibrio mexicanus</name>
    <dbReference type="NCBI Taxonomy" id="147047"/>
    <lineage>
        <taxon>Bacteria</taxon>
        <taxon>Pseudomonadati</taxon>
        <taxon>Thermodesulfobacteriota</taxon>
        <taxon>Desulfovibrionia</taxon>
        <taxon>Desulfovibrionales</taxon>
        <taxon>Desulfovibrionaceae</taxon>
        <taxon>Humidesulfovibrio</taxon>
    </lineage>
</organism>
<dbReference type="CDD" id="cd00130">
    <property type="entry name" value="PAS"/>
    <property type="match status" value="3"/>
</dbReference>
<feature type="domain" description="HAMP" evidence="14">
    <location>
        <begin position="344"/>
        <end position="396"/>
    </location>
</feature>
<dbReference type="Gene3D" id="3.30.450.20">
    <property type="entry name" value="PAS domain"/>
    <property type="match status" value="4"/>
</dbReference>
<dbReference type="InterPro" id="IPR003661">
    <property type="entry name" value="HisK_dim/P_dom"/>
</dbReference>
<dbReference type="Gene3D" id="6.10.340.10">
    <property type="match status" value="1"/>
</dbReference>
<dbReference type="Pfam" id="PF00072">
    <property type="entry name" value="Response_reg"/>
    <property type="match status" value="1"/>
</dbReference>
<dbReference type="Gene3D" id="1.20.120.160">
    <property type="entry name" value="HPT domain"/>
    <property type="match status" value="1"/>
</dbReference>
<evidence type="ECO:0000256" key="7">
    <source>
        <dbReference type="PROSITE-ProRule" id="PRU00110"/>
    </source>
</evidence>
<keyword evidence="6" id="KW-0418">Kinase</keyword>
<accession>A0A239BUX5</accession>
<dbReference type="CDD" id="cd00082">
    <property type="entry name" value="HisKA"/>
    <property type="match status" value="1"/>
</dbReference>
<gene>
    <name evidence="16" type="ORF">SAMN04488503_2780</name>
</gene>
<feature type="domain" description="PAC" evidence="13">
    <location>
        <begin position="476"/>
        <end position="528"/>
    </location>
</feature>
<dbReference type="PRINTS" id="PR00344">
    <property type="entry name" value="BCTRLSENSOR"/>
</dbReference>
<feature type="transmembrane region" description="Helical" evidence="9">
    <location>
        <begin position="42"/>
        <end position="62"/>
    </location>
</feature>
<dbReference type="GO" id="GO:0000155">
    <property type="term" value="F:phosphorelay sensor kinase activity"/>
    <property type="evidence" value="ECO:0007669"/>
    <property type="project" value="InterPro"/>
</dbReference>
<feature type="domain" description="PAC" evidence="13">
    <location>
        <begin position="725"/>
        <end position="777"/>
    </location>
</feature>
<feature type="modified residue" description="4-aspartylphosphate" evidence="8">
    <location>
        <position position="1094"/>
    </location>
</feature>
<dbReference type="Pfam" id="PF13188">
    <property type="entry name" value="PAS_8"/>
    <property type="match status" value="1"/>
</dbReference>
<dbReference type="InterPro" id="IPR036097">
    <property type="entry name" value="HisK_dim/P_sf"/>
</dbReference>
<dbReference type="SMART" id="SM00388">
    <property type="entry name" value="HisKA"/>
    <property type="match status" value="1"/>
</dbReference>
<dbReference type="PROSITE" id="PS50109">
    <property type="entry name" value="HIS_KIN"/>
    <property type="match status" value="1"/>
</dbReference>
<dbReference type="SUPFAM" id="SSF55874">
    <property type="entry name" value="ATPase domain of HSP90 chaperone/DNA topoisomerase II/histidine kinase"/>
    <property type="match status" value="1"/>
</dbReference>
<dbReference type="PROSITE" id="PS50894">
    <property type="entry name" value="HPT"/>
    <property type="match status" value="1"/>
</dbReference>
<keyword evidence="9" id="KW-1133">Transmembrane helix</keyword>
<reference evidence="16 17" key="1">
    <citation type="submission" date="2017-06" db="EMBL/GenBank/DDBJ databases">
        <authorList>
            <person name="Kim H.J."/>
            <person name="Triplett B.A."/>
        </authorList>
    </citation>
    <scope>NUCLEOTIDE SEQUENCE [LARGE SCALE GENOMIC DNA]</scope>
    <source>
        <strain evidence="16 17">DSM 13116</strain>
    </source>
</reference>
<dbReference type="SMART" id="SM00086">
    <property type="entry name" value="PAC"/>
    <property type="match status" value="2"/>
</dbReference>
<dbReference type="SMART" id="SM00387">
    <property type="entry name" value="HATPase_c"/>
    <property type="match status" value="1"/>
</dbReference>
<dbReference type="InterPro" id="IPR008207">
    <property type="entry name" value="Sig_transdc_His_kin_Hpt_dom"/>
</dbReference>
<evidence type="ECO:0000256" key="8">
    <source>
        <dbReference type="PROSITE-ProRule" id="PRU00169"/>
    </source>
</evidence>
<dbReference type="SUPFAM" id="SSF47226">
    <property type="entry name" value="Histidine-containing phosphotransfer domain, HPT domain"/>
    <property type="match status" value="1"/>
</dbReference>
<dbReference type="Proteomes" id="UP000198324">
    <property type="component" value="Unassembled WGS sequence"/>
</dbReference>
<dbReference type="Pfam" id="PF00989">
    <property type="entry name" value="PAS"/>
    <property type="match status" value="1"/>
</dbReference>
<feature type="domain" description="Response regulatory" evidence="11">
    <location>
        <begin position="1045"/>
        <end position="1164"/>
    </location>
</feature>
<dbReference type="InterPro" id="IPR003660">
    <property type="entry name" value="HAMP_dom"/>
</dbReference>
<evidence type="ECO:0000259" key="13">
    <source>
        <dbReference type="PROSITE" id="PS50113"/>
    </source>
</evidence>
<comment type="catalytic activity">
    <reaction evidence="1">
        <text>ATP + protein L-histidine = ADP + protein N-phospho-L-histidine.</text>
        <dbReference type="EC" id="2.7.13.3"/>
    </reaction>
</comment>
<dbReference type="FunFam" id="3.30.565.10:FF:000010">
    <property type="entry name" value="Sensor histidine kinase RcsC"/>
    <property type="match status" value="1"/>
</dbReference>
<dbReference type="CDD" id="cd16922">
    <property type="entry name" value="HATPase_EvgS-ArcB-TorS-like"/>
    <property type="match status" value="1"/>
</dbReference>
<dbReference type="PROSITE" id="PS50110">
    <property type="entry name" value="RESPONSE_REGULATORY"/>
    <property type="match status" value="1"/>
</dbReference>
<dbReference type="SUPFAM" id="SSF158472">
    <property type="entry name" value="HAMP domain-like"/>
    <property type="match status" value="1"/>
</dbReference>
<dbReference type="PROSITE" id="PS50885">
    <property type="entry name" value="HAMP"/>
    <property type="match status" value="1"/>
</dbReference>
<dbReference type="InterPro" id="IPR035965">
    <property type="entry name" value="PAS-like_dom_sf"/>
</dbReference>
<dbReference type="SUPFAM" id="SSF55785">
    <property type="entry name" value="PYP-like sensor domain (PAS domain)"/>
    <property type="match status" value="3"/>
</dbReference>
<sequence>MPLRIFAHPCCAQSAMLIAPPHGARRSASGKHVKSILPSSLAVRLTLVILLALSPAVLVAVAQNLELREHLRTEAANGVIGLSESLAGQGRERLVWMRQLLDGISHVSQIRTPRSAREATPLLREVVRALPGLAVCSLYNASGRLLATSRPADARADVRGQSWFLDARRWPDCVVGRPLARDGEGPPMLVMACLVRSGRGGEPDSGGVLALEADYGWFGQMALGQWLPPGAVAEVVAADGRVQARHPAPLLRGMGQAPTEEAAARMARVLGGERVHEELDPDGVRRICAYTLLSDQPGRELFVRVGVPMSEALSPARSSARRSYVGLALAGLLGLVGAALFARRSIVAPAHDILEATRRLAEGELSHRINRRGSDELALLAQGVDSMAASLEASTEALREAGRKERLILENSVAGYFVTTAAGRFVEANAALARMFGYESFDHMRSEIGDIGGQIYARPAEREALLATLAEKGQVSGMEVEGVRRDGSSFWTTIAALAQRDEAGRIVGIQGFAAEITERKRAELNLAEANERFLRVLDSQHDPLFVADAETDIILYANRAALERVGMDLVGRPCWAAMHGGRSRCGQCPRKALLGEDGRPAGVCSREMLEPATGGWSLVRVQAMRWVDGRMVRLETSVDITEIKRAQEDLRVTSEHLRGILDNTPLHIAIRDRDGRFLVASRRMAGSVIPPEEAPGRTVEEMYPPELARTVREEDASILSSGQPISKVSNLPRPGGGVLTLLLSKFPLRDSAGRPDRVCVIGTDISERVRLEHELLSAKLAAEKASQAKSEFLARMSHEIRTPLNAILGFSELAGMAESDAERRRFLVSLRQSGRMLLSLVNDLLDLSRVESGRLALEEIPFSPRELLAGILEHPGLEAASRGLRLEARVADDVPAELLGDPTRLGQILANLVGNALKFTHQGGVDVAVERDPEAPRAPGVAALLFSVRDTGIGIPPEAQRIVFENFTQADSSTTRRYGGTGLGLAICRQLARSMGGDIRLESESGKGSCFAVALPFRLSLDVGTSSPGTEEGWEGTAYSGEPLRVLLAEDTPANVVIGMNFLARMGHRARHAANGTEALALLEAEDFDVVLMDVEMPGMDGLEATRRLRQGEAGERNRAVAVLAMTAHAMDSFREQCREAGMDGYLPKPVGFRDLAAALAGACRQGRGVRSGPGTHCAGGQEQAMLESLVDLDAAAEALGGDEDLLREVVELYLAELPEKRAALSRAMAGSDMAGLRLAAHSLKGTSASVGALAASQAAKRLEGLARALLEEAQEACAPQELALALAALDETLGRTAEAVERALNERTART</sequence>
<dbReference type="GO" id="GO:0006355">
    <property type="term" value="P:regulation of DNA-templated transcription"/>
    <property type="evidence" value="ECO:0007669"/>
    <property type="project" value="InterPro"/>
</dbReference>
<evidence type="ECO:0000256" key="2">
    <source>
        <dbReference type="ARBA" id="ARBA00004370"/>
    </source>
</evidence>
<dbReference type="InterPro" id="IPR000014">
    <property type="entry name" value="PAS"/>
</dbReference>
<evidence type="ECO:0000256" key="9">
    <source>
        <dbReference type="SAM" id="Phobius"/>
    </source>
</evidence>
<keyword evidence="5" id="KW-0808">Transferase</keyword>
<dbReference type="SMART" id="SM00448">
    <property type="entry name" value="REC"/>
    <property type="match status" value="1"/>
</dbReference>
<evidence type="ECO:0000259" key="12">
    <source>
        <dbReference type="PROSITE" id="PS50112"/>
    </source>
</evidence>
<evidence type="ECO:0000259" key="10">
    <source>
        <dbReference type="PROSITE" id="PS50109"/>
    </source>
</evidence>
<dbReference type="GO" id="GO:0005524">
    <property type="term" value="F:ATP binding"/>
    <property type="evidence" value="ECO:0007669"/>
    <property type="project" value="UniProtKB-KW"/>
</dbReference>
<evidence type="ECO:0000256" key="1">
    <source>
        <dbReference type="ARBA" id="ARBA00000085"/>
    </source>
</evidence>
<feature type="transmembrane region" description="Helical" evidence="9">
    <location>
        <begin position="324"/>
        <end position="342"/>
    </location>
</feature>
<dbReference type="PROSITE" id="PS50113">
    <property type="entry name" value="PAC"/>
    <property type="match status" value="2"/>
</dbReference>
<feature type="domain" description="Histidine kinase" evidence="10">
    <location>
        <begin position="795"/>
        <end position="1019"/>
    </location>
</feature>
<dbReference type="InterPro" id="IPR004358">
    <property type="entry name" value="Sig_transdc_His_kin-like_C"/>
</dbReference>
<feature type="domain" description="HPt" evidence="15">
    <location>
        <begin position="1203"/>
        <end position="1304"/>
    </location>
</feature>
<dbReference type="InterPro" id="IPR013656">
    <property type="entry name" value="PAS_4"/>
</dbReference>
<dbReference type="InterPro" id="IPR036641">
    <property type="entry name" value="HPT_dom_sf"/>
</dbReference>
<feature type="domain" description="PAS" evidence="12">
    <location>
        <begin position="401"/>
        <end position="439"/>
    </location>
</feature>
<dbReference type="InterPro" id="IPR036890">
    <property type="entry name" value="HATPase_C_sf"/>
</dbReference>
<dbReference type="Gene3D" id="1.10.287.130">
    <property type="match status" value="1"/>
</dbReference>
<feature type="modified residue" description="Phosphohistidine" evidence="7">
    <location>
        <position position="1242"/>
    </location>
</feature>
<feature type="domain" description="PAS" evidence="12">
    <location>
        <begin position="529"/>
        <end position="567"/>
    </location>
</feature>
<evidence type="ECO:0000256" key="5">
    <source>
        <dbReference type="ARBA" id="ARBA00022679"/>
    </source>
</evidence>